<evidence type="ECO:0000256" key="2">
    <source>
        <dbReference type="SAM" id="MobiDB-lite"/>
    </source>
</evidence>
<protein>
    <submittedName>
        <fullName evidence="3">Uncharacterized protein</fullName>
    </submittedName>
</protein>
<dbReference type="SUPFAM" id="SSF52540">
    <property type="entry name" value="P-loop containing nucleoside triphosphate hydrolases"/>
    <property type="match status" value="1"/>
</dbReference>
<feature type="region of interest" description="Disordered" evidence="2">
    <location>
        <begin position="122"/>
        <end position="144"/>
    </location>
</feature>
<evidence type="ECO:0000313" key="3">
    <source>
        <dbReference type="EMBL" id="CAD2180909.1"/>
    </source>
</evidence>
<dbReference type="AlphaFoldDB" id="A0A6V7W1I4"/>
<accession>A0A6V7W1I4</accession>
<reference evidence="3 4" key="1">
    <citation type="submission" date="2020-08" db="EMBL/GenBank/DDBJ databases">
        <authorList>
            <person name="Koutsovoulos G."/>
            <person name="Danchin GJ E."/>
        </authorList>
    </citation>
    <scope>NUCLEOTIDE SEQUENCE [LARGE SCALE GENOMIC DNA]</scope>
</reference>
<sequence>MEATEKQTSLLLKTISNKKETNKPSSQFRPFLSYKNFKKISQEKLDSFEGEENILNENINLTSTYSITQFFKSIGGGHSLCRILKQFSDGRIWIEIGGHELLLMQTVNVNTEMLEGEKEIPLHSPQSTFPTGNISSSTSPHSPHSHLTNCIFANNKSYSSMIRPSSLGGYPERMPFSSFIRSFICLLKNKEFIEKNSEEKEENINNNSINDRENVRRILKRAGIAEHRYRLGLSQILLQRELLEELENKRSVVLLPVLSVFQANCRKYLISKRMENEREKDEAIRIIQWNFERWRDLNKSKWWKLFVYIRPLIPAASVDAREHRLKEHLAQLELELDELRSEHSRAQLELESAQKSKQIAEKWSEEIGQINKKLMGELKEAEEKLKKSVKTTEQINGNFWLKITD</sequence>
<dbReference type="InterPro" id="IPR027417">
    <property type="entry name" value="P-loop_NTPase"/>
</dbReference>
<feature type="compositionally biased region" description="Low complexity" evidence="2">
    <location>
        <begin position="135"/>
        <end position="144"/>
    </location>
</feature>
<gene>
    <name evidence="3" type="ORF">MENT_LOCUS33018</name>
</gene>
<proteinExistence type="predicted"/>
<dbReference type="EMBL" id="CAJEWN010000384">
    <property type="protein sequence ID" value="CAD2180909.1"/>
    <property type="molecule type" value="Genomic_DNA"/>
</dbReference>
<feature type="coiled-coil region" evidence="1">
    <location>
        <begin position="322"/>
        <end position="398"/>
    </location>
</feature>
<dbReference type="Gene3D" id="6.20.240.20">
    <property type="match status" value="1"/>
</dbReference>
<evidence type="ECO:0000256" key="1">
    <source>
        <dbReference type="SAM" id="Coils"/>
    </source>
</evidence>
<dbReference type="Gene3D" id="4.10.270.10">
    <property type="entry name" value="Myosin, subunit A"/>
    <property type="match status" value="1"/>
</dbReference>
<comment type="caution">
    <text evidence="3">The sequence shown here is derived from an EMBL/GenBank/DDBJ whole genome shotgun (WGS) entry which is preliminary data.</text>
</comment>
<dbReference type="Proteomes" id="UP000580250">
    <property type="component" value="Unassembled WGS sequence"/>
</dbReference>
<organism evidence="3 4">
    <name type="scientific">Meloidogyne enterolobii</name>
    <name type="common">Root-knot nematode worm</name>
    <name type="synonym">Meloidogyne mayaguensis</name>
    <dbReference type="NCBI Taxonomy" id="390850"/>
    <lineage>
        <taxon>Eukaryota</taxon>
        <taxon>Metazoa</taxon>
        <taxon>Ecdysozoa</taxon>
        <taxon>Nematoda</taxon>
        <taxon>Chromadorea</taxon>
        <taxon>Rhabditida</taxon>
        <taxon>Tylenchina</taxon>
        <taxon>Tylenchomorpha</taxon>
        <taxon>Tylenchoidea</taxon>
        <taxon>Meloidogynidae</taxon>
        <taxon>Meloidogyninae</taxon>
        <taxon>Meloidogyne</taxon>
    </lineage>
</organism>
<name>A0A6V7W1I4_MELEN</name>
<evidence type="ECO:0000313" key="4">
    <source>
        <dbReference type="Proteomes" id="UP000580250"/>
    </source>
</evidence>
<feature type="compositionally biased region" description="Polar residues" evidence="2">
    <location>
        <begin position="124"/>
        <end position="134"/>
    </location>
</feature>
<keyword evidence="1" id="KW-0175">Coiled coil</keyword>